<evidence type="ECO:0000313" key="1">
    <source>
        <dbReference type="EMBL" id="CAF0697352.1"/>
    </source>
</evidence>
<evidence type="ECO:0000313" key="2">
    <source>
        <dbReference type="Proteomes" id="UP000663859"/>
    </source>
</evidence>
<name>A0A8J2BPR8_9BACT</name>
<organism evidence="1 2">
    <name type="scientific">Candidatus Methylacidithermus pantelleriae</name>
    <dbReference type="NCBI Taxonomy" id="2744239"/>
    <lineage>
        <taxon>Bacteria</taxon>
        <taxon>Pseudomonadati</taxon>
        <taxon>Verrucomicrobiota</taxon>
        <taxon>Methylacidiphilae</taxon>
        <taxon>Methylacidiphilales</taxon>
        <taxon>Methylacidiphilaceae</taxon>
        <taxon>Candidatus Methylacidithermus</taxon>
    </lineage>
</organism>
<reference evidence="1" key="1">
    <citation type="submission" date="2021-02" db="EMBL/GenBank/DDBJ databases">
        <authorList>
            <person name="Cremers G."/>
            <person name="Picone N."/>
        </authorList>
    </citation>
    <scope>NUCLEOTIDE SEQUENCE</scope>
    <source>
        <strain evidence="1">PQ17</strain>
    </source>
</reference>
<accession>A0A8J2BPR8</accession>
<sequence length="54" mass="5943">MELSGGQAKPRQEGSLAALCSAYAEASNRLVSVVREHCVWKRVALQRGTYTLLH</sequence>
<gene>
    <name evidence="1" type="ORF">MPNT_210056</name>
</gene>
<dbReference type="AlphaFoldDB" id="A0A8J2BPR8"/>
<keyword evidence="2" id="KW-1185">Reference proteome</keyword>
<dbReference type="EMBL" id="CAJNOB010000014">
    <property type="protein sequence ID" value="CAF0697352.1"/>
    <property type="molecule type" value="Genomic_DNA"/>
</dbReference>
<protein>
    <submittedName>
        <fullName evidence="1">Uncharacterized protein</fullName>
    </submittedName>
</protein>
<dbReference type="Proteomes" id="UP000663859">
    <property type="component" value="Unassembled WGS sequence"/>
</dbReference>
<comment type="caution">
    <text evidence="1">The sequence shown here is derived from an EMBL/GenBank/DDBJ whole genome shotgun (WGS) entry which is preliminary data.</text>
</comment>
<proteinExistence type="predicted"/>